<dbReference type="Proteomes" id="UP001382727">
    <property type="component" value="Chromosome"/>
</dbReference>
<proteinExistence type="predicted"/>
<evidence type="ECO:0000313" key="2">
    <source>
        <dbReference type="EMBL" id="WXB76413.1"/>
    </source>
</evidence>
<dbReference type="RefSeq" id="WP_338749367.1">
    <property type="nucleotide sequence ID" value="NZ_CP144913.1"/>
</dbReference>
<name>A0ABZ2MHE9_9MICO</name>
<protein>
    <recommendedName>
        <fullName evidence="4">Sensor domain-containing protein</fullName>
    </recommendedName>
</protein>
<feature type="region of interest" description="Disordered" evidence="1">
    <location>
        <begin position="33"/>
        <end position="84"/>
    </location>
</feature>
<dbReference type="PROSITE" id="PS51257">
    <property type="entry name" value="PROKAR_LIPOPROTEIN"/>
    <property type="match status" value="1"/>
</dbReference>
<reference evidence="2 3" key="1">
    <citation type="submission" date="2024-02" db="EMBL/GenBank/DDBJ databases">
        <title>Janibacter sp. nov., isolated from gut of marine sandworm.</title>
        <authorList>
            <person name="Kim B."/>
            <person name="Jun M.O."/>
            <person name="Shin N.-R."/>
        </authorList>
    </citation>
    <scope>NUCLEOTIDE SEQUENCE [LARGE SCALE GENOMIC DNA]</scope>
    <source>
        <strain evidence="2 3">A1S7</strain>
    </source>
</reference>
<feature type="compositionally biased region" description="Low complexity" evidence="1">
    <location>
        <begin position="39"/>
        <end position="57"/>
    </location>
</feature>
<evidence type="ECO:0000313" key="3">
    <source>
        <dbReference type="Proteomes" id="UP001382727"/>
    </source>
</evidence>
<gene>
    <name evidence="2" type="ORF">V1351_15935</name>
</gene>
<keyword evidence="3" id="KW-1185">Reference proteome</keyword>
<evidence type="ECO:0000256" key="1">
    <source>
        <dbReference type="SAM" id="MobiDB-lite"/>
    </source>
</evidence>
<dbReference type="EMBL" id="CP144913">
    <property type="protein sequence ID" value="WXB76413.1"/>
    <property type="molecule type" value="Genomic_DNA"/>
</dbReference>
<organism evidence="2 3">
    <name type="scientific">Janibacter alittae</name>
    <dbReference type="NCBI Taxonomy" id="3115209"/>
    <lineage>
        <taxon>Bacteria</taxon>
        <taxon>Bacillati</taxon>
        <taxon>Actinomycetota</taxon>
        <taxon>Actinomycetes</taxon>
        <taxon>Micrococcales</taxon>
        <taxon>Intrasporangiaceae</taxon>
        <taxon>Janibacter</taxon>
    </lineage>
</organism>
<evidence type="ECO:0008006" key="4">
    <source>
        <dbReference type="Google" id="ProtNLM"/>
    </source>
</evidence>
<accession>A0ABZ2MHE9</accession>
<sequence>MGHRASSRARAVPGARRVASVAVGALVLGLSGCGDEPAPEGAGSAPAASEVSSSASSTDDRPVADRFITSKDLPGTWRDSEPPGPGFKQLVCGVDIEPQKPVDGGAIRYSQGGLGPFLAQHVRIHSDATTPAAVVRDVKASLTGCTSYETKGNKADSPTVRFDVEPLEVKGLPANAVAWRQTATTGAGLTTDMVLVTDDHALVALVSYALKDEPDPQVLEDAVSAVERMD</sequence>